<sequence length="832" mass="89322">MRNSMRKKLAYLLTLSLAILSGCNENTNRSEDKGKASGAEQPNIWPRAQKIRGLTPDQESRIEEILARMTLAEKVGQVIQADSDSVSPEDVRRYNLGSVLSGGNSAPGSLPYATAEAWIEAADAYYEASVDTTDGGVGIPIIWGIDAVHGHNNVIGGTIFPHNIALGAVNDPALVAEIAAITAQELRVTGHDWTFAPTLAVPQDDRWGRTYEGFSELPAITQKYASAIVLGLQGDPDSNTFMQGEKIIASAKHFVADGGTIGGQDQGNSEASERELYDTHGAAYIEAIEAGAQVIMASFSSWHGRKIHGDKYLLTDVLKAQIGFEGFVVGDWNAHGQVDGCSNENCPTAINAGLDMYMAPDSWKGLYENLLSQTSDGTISPARLDDAVRRILRVKMRAGLFDLVKPSARPLAGDSTILGSPRHRSVAREAVRRSLVLLKNNDNVLPVKPGLKVLVIGSSANSISDASGGWTLTWQGGGLPNSAFPNGQSILSGLQDAITDAGGSIEYSEDGSYSQKPDIVIAVYGEKPYAEFQGDVPTLLYANPDILEKLRELKAAEVKTVSLFLSGRPMWVNPLLNASDAFVAVWWPGTEGGGISDVLVANPDGTTKHDFEGTLSFSWPKHADQSQLNPGDHNYDPLFKYGFGLKYATRSTLGVLSEDVGSATTGLNKYIYFTQGRPQAPWRIKAQNSQASGTDFDAQEDALSIIFDATTGGSVSIYGEVPIDLFREMNGAMELAFTYRLDEQNSEPILLTLGCTSEPSCQGQIDISKAISQSTKGEWSDMRVSLSCFAAVGADVNAVDLPFELRGSRNAALSIANVRLIEDADGKESCPR</sequence>
<dbReference type="SUPFAM" id="SSF52279">
    <property type="entry name" value="Beta-D-glucan exohydrolase, C-terminal domain"/>
    <property type="match status" value="1"/>
</dbReference>
<dbReference type="GO" id="GO:0008422">
    <property type="term" value="F:beta-glucosidase activity"/>
    <property type="evidence" value="ECO:0007669"/>
    <property type="project" value="TreeGrafter"/>
</dbReference>
<dbReference type="InterPro" id="IPR051915">
    <property type="entry name" value="Cellulose_Degrad_GH3"/>
</dbReference>
<dbReference type="RefSeq" id="WP_289502995.1">
    <property type="nucleotide sequence ID" value="NZ_CP116805.1"/>
</dbReference>
<accession>A0AAE9XM83</accession>
<keyword evidence="6" id="KW-1185">Reference proteome</keyword>
<dbReference type="InterPro" id="IPR002772">
    <property type="entry name" value="Glyco_hydro_3_C"/>
</dbReference>
<feature type="domain" description="Glycoside hydrolase family 3 N-terminal" evidence="2">
    <location>
        <begin position="70"/>
        <end position="394"/>
    </location>
</feature>
<keyword evidence="1 5" id="KW-0378">Hydrolase</keyword>
<dbReference type="Pfam" id="PF00933">
    <property type="entry name" value="Glyco_hydro_3"/>
    <property type="match status" value="1"/>
</dbReference>
<evidence type="ECO:0000259" key="3">
    <source>
        <dbReference type="Pfam" id="PF01915"/>
    </source>
</evidence>
<feature type="domain" description="ExoP galactose-binding-like" evidence="4">
    <location>
        <begin position="688"/>
        <end position="820"/>
    </location>
</feature>
<organism evidence="5 6">
    <name type="scientific">Gimibacter soli</name>
    <dbReference type="NCBI Taxonomy" id="3024400"/>
    <lineage>
        <taxon>Bacteria</taxon>
        <taxon>Pseudomonadati</taxon>
        <taxon>Pseudomonadota</taxon>
        <taxon>Alphaproteobacteria</taxon>
        <taxon>Kordiimonadales</taxon>
        <taxon>Temperatibacteraceae</taxon>
        <taxon>Gimibacter</taxon>
    </lineage>
</organism>
<dbReference type="PRINTS" id="PR00133">
    <property type="entry name" value="GLHYDRLASE3"/>
</dbReference>
<gene>
    <name evidence="5" type="ORF">PH603_13140</name>
</gene>
<dbReference type="Pfam" id="PF01915">
    <property type="entry name" value="Glyco_hydro_3_C"/>
    <property type="match status" value="1"/>
</dbReference>
<dbReference type="Gene3D" id="3.20.20.300">
    <property type="entry name" value="Glycoside hydrolase, family 3, N-terminal domain"/>
    <property type="match status" value="1"/>
</dbReference>
<dbReference type="InterPro" id="IPR036881">
    <property type="entry name" value="Glyco_hydro_3_C_sf"/>
</dbReference>
<dbReference type="InterPro" id="IPR041443">
    <property type="entry name" value="Exop_C"/>
</dbReference>
<reference evidence="5" key="1">
    <citation type="submission" date="2023-01" db="EMBL/GenBank/DDBJ databases">
        <title>The genome sequence of Kordiimonadaceae bacterium 6D33.</title>
        <authorList>
            <person name="Liu Y."/>
        </authorList>
    </citation>
    <scope>NUCLEOTIDE SEQUENCE</scope>
    <source>
        <strain evidence="5">6D33</strain>
    </source>
</reference>
<evidence type="ECO:0000313" key="5">
    <source>
        <dbReference type="EMBL" id="WCL53483.1"/>
    </source>
</evidence>
<evidence type="ECO:0000259" key="4">
    <source>
        <dbReference type="Pfam" id="PF18559"/>
    </source>
</evidence>
<dbReference type="Pfam" id="PF18559">
    <property type="entry name" value="Exop_C"/>
    <property type="match status" value="1"/>
</dbReference>
<evidence type="ECO:0000259" key="2">
    <source>
        <dbReference type="Pfam" id="PF00933"/>
    </source>
</evidence>
<dbReference type="GO" id="GO:0009251">
    <property type="term" value="P:glucan catabolic process"/>
    <property type="evidence" value="ECO:0007669"/>
    <property type="project" value="TreeGrafter"/>
</dbReference>
<dbReference type="SUPFAM" id="SSF51445">
    <property type="entry name" value="(Trans)glycosidases"/>
    <property type="match status" value="1"/>
</dbReference>
<dbReference type="AlphaFoldDB" id="A0AAE9XM83"/>
<dbReference type="PROSITE" id="PS51257">
    <property type="entry name" value="PROKAR_LIPOPROTEIN"/>
    <property type="match status" value="1"/>
</dbReference>
<dbReference type="PANTHER" id="PTHR30620">
    <property type="entry name" value="PERIPLASMIC BETA-GLUCOSIDASE-RELATED"/>
    <property type="match status" value="1"/>
</dbReference>
<dbReference type="KEGG" id="gso:PH603_13140"/>
<dbReference type="Gene3D" id="3.40.50.1700">
    <property type="entry name" value="Glycoside hydrolase family 3 C-terminal domain"/>
    <property type="match status" value="1"/>
</dbReference>
<dbReference type="PANTHER" id="PTHR30620:SF77">
    <property type="entry name" value="LYSOSOMAL BETA GLUCOSIDASE-LIKE"/>
    <property type="match status" value="1"/>
</dbReference>
<dbReference type="Proteomes" id="UP001217500">
    <property type="component" value="Chromosome"/>
</dbReference>
<protein>
    <submittedName>
        <fullName evidence="5">Glycoside hydrolase family 3 N-terminal domain-containing protein</fullName>
    </submittedName>
</protein>
<feature type="domain" description="Glycoside hydrolase family 3 C-terminal" evidence="3">
    <location>
        <begin position="435"/>
        <end position="647"/>
    </location>
</feature>
<dbReference type="EMBL" id="CP116805">
    <property type="protein sequence ID" value="WCL53483.1"/>
    <property type="molecule type" value="Genomic_DNA"/>
</dbReference>
<dbReference type="Gene3D" id="2.60.120.430">
    <property type="entry name" value="Galactose-binding lectin"/>
    <property type="match status" value="1"/>
</dbReference>
<name>A0AAE9XM83_9PROT</name>
<proteinExistence type="predicted"/>
<evidence type="ECO:0000313" key="6">
    <source>
        <dbReference type="Proteomes" id="UP001217500"/>
    </source>
</evidence>
<dbReference type="InterPro" id="IPR001764">
    <property type="entry name" value="Glyco_hydro_3_N"/>
</dbReference>
<evidence type="ECO:0000256" key="1">
    <source>
        <dbReference type="ARBA" id="ARBA00022801"/>
    </source>
</evidence>
<dbReference type="InterPro" id="IPR036962">
    <property type="entry name" value="Glyco_hydro_3_N_sf"/>
</dbReference>
<dbReference type="InterPro" id="IPR017853">
    <property type="entry name" value="GH"/>
</dbReference>